<sequence length="109" mass="12453">MPYHLRFFFECGVPHTPLWPGPSGAPDLDGPYGSPCELDLLPITPDTRIRLEGLCEWYQSSLDWDDPGGPSPWSEEQREQFDRQADGALETLRRELGDGWTVEDRRHPS</sequence>
<reference evidence="3" key="1">
    <citation type="journal article" date="2019" name="Int. J. Syst. Evol. Microbiol.">
        <title>The Global Catalogue of Microorganisms (GCM) 10K type strain sequencing project: providing services to taxonomists for standard genome sequencing and annotation.</title>
        <authorList>
            <consortium name="The Broad Institute Genomics Platform"/>
            <consortium name="The Broad Institute Genome Sequencing Center for Infectious Disease"/>
            <person name="Wu L."/>
            <person name="Ma J."/>
        </authorList>
    </citation>
    <scope>NUCLEOTIDE SEQUENCE [LARGE SCALE GENOMIC DNA]</scope>
    <source>
        <strain evidence="3">JCM 7356</strain>
    </source>
</reference>
<dbReference type="Proteomes" id="UP001500305">
    <property type="component" value="Unassembled WGS sequence"/>
</dbReference>
<dbReference type="EMBL" id="BAAATR010000026">
    <property type="protein sequence ID" value="GAA2261236.1"/>
    <property type="molecule type" value="Genomic_DNA"/>
</dbReference>
<accession>A0ABP5RJL6</accession>
<name>A0ABP5RJL6_9ACTN</name>
<organism evidence="2 3">
    <name type="scientific">Kitasatospora cystarginea</name>
    <dbReference type="NCBI Taxonomy" id="58350"/>
    <lineage>
        <taxon>Bacteria</taxon>
        <taxon>Bacillati</taxon>
        <taxon>Actinomycetota</taxon>
        <taxon>Actinomycetes</taxon>
        <taxon>Kitasatosporales</taxon>
        <taxon>Streptomycetaceae</taxon>
        <taxon>Kitasatospora</taxon>
    </lineage>
</organism>
<keyword evidence="3" id="KW-1185">Reference proteome</keyword>
<proteinExistence type="predicted"/>
<evidence type="ECO:0000313" key="2">
    <source>
        <dbReference type="EMBL" id="GAA2261236.1"/>
    </source>
</evidence>
<evidence type="ECO:0000313" key="3">
    <source>
        <dbReference type="Proteomes" id="UP001500305"/>
    </source>
</evidence>
<feature type="compositionally biased region" description="Basic and acidic residues" evidence="1">
    <location>
        <begin position="75"/>
        <end position="87"/>
    </location>
</feature>
<protein>
    <submittedName>
        <fullName evidence="2">Uncharacterized protein</fullName>
    </submittedName>
</protein>
<gene>
    <name evidence="2" type="ORF">GCM10010430_51780</name>
</gene>
<evidence type="ECO:0000256" key="1">
    <source>
        <dbReference type="SAM" id="MobiDB-lite"/>
    </source>
</evidence>
<dbReference type="RefSeq" id="WP_344638904.1">
    <property type="nucleotide sequence ID" value="NZ_BAAATR010000026.1"/>
</dbReference>
<comment type="caution">
    <text evidence="2">The sequence shown here is derived from an EMBL/GenBank/DDBJ whole genome shotgun (WGS) entry which is preliminary data.</text>
</comment>
<feature type="region of interest" description="Disordered" evidence="1">
    <location>
        <begin position="62"/>
        <end position="87"/>
    </location>
</feature>